<dbReference type="PANTHER" id="PTHR34597">
    <property type="entry name" value="SLR1661 PROTEIN"/>
    <property type="match status" value="1"/>
</dbReference>
<proteinExistence type="predicted"/>
<dbReference type="Gene3D" id="2.40.160.50">
    <property type="entry name" value="membrane protein fhac: a member of the omp85/tpsb transporter family"/>
    <property type="match status" value="1"/>
</dbReference>
<reference evidence="6" key="1">
    <citation type="submission" date="2019-08" db="EMBL/GenBank/DDBJ databases">
        <authorList>
            <person name="Kucharzyk K."/>
            <person name="Murdoch R.W."/>
            <person name="Higgins S."/>
            <person name="Loffler F."/>
        </authorList>
    </citation>
    <scope>NUCLEOTIDE SEQUENCE</scope>
</reference>
<dbReference type="EMBL" id="VSSQ01000012">
    <property type="protein sequence ID" value="MPL60574.1"/>
    <property type="molecule type" value="Genomic_DNA"/>
</dbReference>
<evidence type="ECO:0000259" key="5">
    <source>
        <dbReference type="Pfam" id="PF08479"/>
    </source>
</evidence>
<dbReference type="Pfam" id="PF03865">
    <property type="entry name" value="ShlB"/>
    <property type="match status" value="1"/>
</dbReference>
<accession>A0A644T153</accession>
<evidence type="ECO:0000256" key="3">
    <source>
        <dbReference type="ARBA" id="ARBA00023237"/>
    </source>
</evidence>
<keyword evidence="2" id="KW-0812">Transmembrane</keyword>
<gene>
    <name evidence="6" type="primary">hxuB_1</name>
    <name evidence="6" type="ORF">SDC9_06135</name>
</gene>
<dbReference type="InterPro" id="IPR013686">
    <property type="entry name" value="Polypept-transport_assoc_ShlB"/>
</dbReference>
<comment type="caution">
    <text evidence="6">The sequence shown here is derived from an EMBL/GenBank/DDBJ whole genome shotgun (WGS) entry which is preliminary data.</text>
</comment>
<dbReference type="Gene3D" id="3.10.20.310">
    <property type="entry name" value="membrane protein fhac"/>
    <property type="match status" value="1"/>
</dbReference>
<dbReference type="GO" id="GO:0008320">
    <property type="term" value="F:protein transmembrane transporter activity"/>
    <property type="evidence" value="ECO:0007669"/>
    <property type="project" value="TreeGrafter"/>
</dbReference>
<organism evidence="6">
    <name type="scientific">bioreactor metagenome</name>
    <dbReference type="NCBI Taxonomy" id="1076179"/>
    <lineage>
        <taxon>unclassified sequences</taxon>
        <taxon>metagenomes</taxon>
        <taxon>ecological metagenomes</taxon>
    </lineage>
</organism>
<dbReference type="Pfam" id="PF08479">
    <property type="entry name" value="POTRA_2"/>
    <property type="match status" value="1"/>
</dbReference>
<protein>
    <submittedName>
        <fullName evidence="6">Heme/hemopexin transporter protein HuxB</fullName>
    </submittedName>
</protein>
<feature type="domain" description="Polypeptide-transport-associated ShlB-type" evidence="5">
    <location>
        <begin position="77"/>
        <end position="152"/>
    </location>
</feature>
<evidence type="ECO:0000256" key="1">
    <source>
        <dbReference type="ARBA" id="ARBA00022452"/>
    </source>
</evidence>
<evidence type="ECO:0000313" key="6">
    <source>
        <dbReference type="EMBL" id="MPL60574.1"/>
    </source>
</evidence>
<dbReference type="AlphaFoldDB" id="A0A644T153"/>
<name>A0A644T153_9ZZZZ</name>
<keyword evidence="1" id="KW-0472">Membrane</keyword>
<dbReference type="GO" id="GO:0098046">
    <property type="term" value="C:type V protein secretion system complex"/>
    <property type="evidence" value="ECO:0007669"/>
    <property type="project" value="TreeGrafter"/>
</dbReference>
<evidence type="ECO:0000256" key="2">
    <source>
        <dbReference type="ARBA" id="ARBA00022692"/>
    </source>
</evidence>
<dbReference type="PANTHER" id="PTHR34597:SF1">
    <property type="entry name" value="HEME_HEMOPEXIN TRANSPORTER PROTEIN HUXB"/>
    <property type="match status" value="1"/>
</dbReference>
<dbReference type="InterPro" id="IPR005565">
    <property type="entry name" value="Hemolysn_activator_HlyB_C"/>
</dbReference>
<keyword evidence="3" id="KW-0998">Cell outer membrane</keyword>
<evidence type="ECO:0000259" key="4">
    <source>
        <dbReference type="Pfam" id="PF03865"/>
    </source>
</evidence>
<feature type="domain" description="Haemolysin activator HlyB C-terminal" evidence="4">
    <location>
        <begin position="214"/>
        <end position="524"/>
    </location>
</feature>
<keyword evidence="1" id="KW-1134">Transmembrane beta strand</keyword>
<dbReference type="GO" id="GO:0046819">
    <property type="term" value="P:protein secretion by the type V secretion system"/>
    <property type="evidence" value="ECO:0007669"/>
    <property type="project" value="TreeGrafter"/>
</dbReference>
<dbReference type="InterPro" id="IPR051544">
    <property type="entry name" value="TPS_OM_transporter"/>
</dbReference>
<sequence>MLKGSANLSKVKFVILIACVILSRFLNTAFAAEAPDAGKTLEGLHRSEINPPTRQELQFSTQQSISHEVAADSTTKFVVRGVAMTGQDIFAEQELLALIADKIDKEVCLADLEEVAALITDYFHKHGYIVARAYIPAQRIDNGIVQIAISPGYYDDVIFIKNIPISDDILKSRLGSVTAGAVIEKSSLEKALWLINDLDGVEARATLMLGERNGTSKLIIELNNRGKKVSGHISTNNFGNRFTGSHELSSAVNIRNLNLQGDSLSVYGVTAGGGLTSGSLVYQLPVAFEATGKLDFSYSRVSYSLGEEFASLNARGTADSAMIAYRHTFRRSRMANVYGQIAYSYTRLSDAVASFTTDKHSKAVHLTLSGDSIDQWGGGGANTWSIGFNAGRLYATDDGAIQAGTPGAFGKWNVSAARNQYISDRLSFISFTNVQWATKNLDSSEKLSLGGAYGVRAYPKGEASGDQGFLWNSELHWTLPSKPNTGVLKLISFYDCGAVRLNKEPWIGANPNNHRILSGAGLGIVWNKPDNFSARITYAWKVGSEKATSDNDRNGRFWWQITQYF</sequence>